<keyword evidence="4 7" id="KW-0812">Transmembrane</keyword>
<dbReference type="PRINTS" id="PR00812">
    <property type="entry name" value="BCTERIALGSPF"/>
</dbReference>
<evidence type="ECO:0000256" key="1">
    <source>
        <dbReference type="ARBA" id="ARBA00004651"/>
    </source>
</evidence>
<evidence type="ECO:0000313" key="10">
    <source>
        <dbReference type="EMBL" id="TBW70622.1"/>
    </source>
</evidence>
<dbReference type="InterPro" id="IPR003004">
    <property type="entry name" value="GspF/PilC"/>
</dbReference>
<proteinExistence type="inferred from homology"/>
<accession>A0A292DF23</accession>
<feature type="transmembrane region" description="Helical" evidence="7">
    <location>
        <begin position="163"/>
        <end position="193"/>
    </location>
</feature>
<dbReference type="NCBIfam" id="NF041012">
    <property type="entry name" value="T4P_ComGB"/>
    <property type="match status" value="1"/>
</dbReference>
<dbReference type="OMA" id="TRQMATM"/>
<dbReference type="GO" id="GO:0005886">
    <property type="term" value="C:plasma membrane"/>
    <property type="evidence" value="ECO:0007669"/>
    <property type="project" value="UniProtKB-SubCell"/>
</dbReference>
<feature type="domain" description="Type II secretion system protein GspF" evidence="8">
    <location>
        <begin position="26"/>
        <end position="144"/>
    </location>
</feature>
<protein>
    <submittedName>
        <fullName evidence="10">Type II secretion system F family protein</fullName>
    </submittedName>
</protein>
<keyword evidence="3" id="KW-1003">Cell membrane</keyword>
<dbReference type="Proteomes" id="UP000325462">
    <property type="component" value="Chromosome"/>
</dbReference>
<evidence type="ECO:0000256" key="5">
    <source>
        <dbReference type="ARBA" id="ARBA00022989"/>
    </source>
</evidence>
<keyword evidence="6 7" id="KW-0472">Membrane</keyword>
<dbReference type="Proteomes" id="UP000293637">
    <property type="component" value="Unassembled WGS sequence"/>
</dbReference>
<gene>
    <name evidence="10" type="ORF">EQ812_11210</name>
    <name evidence="9" type="ORF">FO454_08030</name>
</gene>
<sequence length="354" mass="41439">MKKLLINILNYHRKPLTHKQQAELLLSLCNLLDNGFTLLESFKFLNFYYLSKNVQLASQVISTIKSGGNCYEVLKLLTFSPGILSQIYFAEQYGEFTNSLRQTAQYMQRHIKAKERFIKTIQYPIVLIIVFLGILTTLKLTVLPQFTQLYDTMNVPVSRGQHLLTILISYLPNIILLFSTLLMISVLIIKYFLKRIDVYKQIQFITHIPIANNYYKLLMTYKLANELALFYKNGISLQKIVSIYTEQNNDMFLNYLGQRLLEKSNQGQSLSQILKDEACFQNDLIKFLEQGEKSGKLDMELHFYSQILIQQFEERVNKHLKFIQPFIFIILGCFIITIYLVIMLPMFNLIQTIK</sequence>
<dbReference type="InterPro" id="IPR042094">
    <property type="entry name" value="T2SS_GspF_sf"/>
</dbReference>
<dbReference type="EMBL" id="CP041722">
    <property type="protein sequence ID" value="QEX38831.1"/>
    <property type="molecule type" value="Genomic_DNA"/>
</dbReference>
<feature type="domain" description="Type II secretion system protein GspF" evidence="8">
    <location>
        <begin position="224"/>
        <end position="345"/>
    </location>
</feature>
<keyword evidence="12" id="KW-1185">Reference proteome</keyword>
<dbReference type="EMBL" id="SCHB01000009">
    <property type="protein sequence ID" value="TBW70622.1"/>
    <property type="molecule type" value="Genomic_DNA"/>
</dbReference>
<dbReference type="AlphaFoldDB" id="A0A292DF23"/>
<evidence type="ECO:0000256" key="3">
    <source>
        <dbReference type="ARBA" id="ARBA00022475"/>
    </source>
</evidence>
<dbReference type="RefSeq" id="WP_002478130.1">
    <property type="nucleotide sequence ID" value="NZ_AP021848.1"/>
</dbReference>
<reference evidence="10 11" key="1">
    <citation type="journal article" date="2019" name="Sci. Transl. Med.">
        <title>Quorum sensing between bacterial species on the skin protects against epidermal injury in atopic dermatitis.</title>
        <authorList>
            <person name="Williams M.R."/>
        </authorList>
    </citation>
    <scope>NUCLEOTIDE SEQUENCE [LARGE SCALE GENOMIC DNA]</scope>
    <source>
        <strain evidence="10 11">E7</strain>
    </source>
</reference>
<evidence type="ECO:0000313" key="11">
    <source>
        <dbReference type="Proteomes" id="UP000293637"/>
    </source>
</evidence>
<dbReference type="InterPro" id="IPR018076">
    <property type="entry name" value="T2SS_GspF_dom"/>
</dbReference>
<dbReference type="GeneID" id="58089663"/>
<reference evidence="9 12" key="2">
    <citation type="submission" date="2019-07" db="EMBL/GenBank/DDBJ databases">
        <title>Comparative genome analysis of staphylococcus lugdunensis shows clonal complex-dependent diversity of the putative virulence factor, ess/type vii locus.</title>
        <authorList>
            <person name="Lebeurre J."/>
            <person name="Dahyot S."/>
            <person name="Diene S."/>
            <person name="Paulay A."/>
            <person name="Aubourg M."/>
            <person name="Argemi X."/>
            <person name="Giard J.-C."/>
            <person name="Tournier I."/>
            <person name="Francois P."/>
            <person name="Pestel-Caron M."/>
        </authorList>
    </citation>
    <scope>NUCLEOTIDE SEQUENCE [LARGE SCALE GENOMIC DNA]</scope>
    <source>
        <strain evidence="9 12">SL13</strain>
    </source>
</reference>
<evidence type="ECO:0000256" key="2">
    <source>
        <dbReference type="ARBA" id="ARBA00005745"/>
    </source>
</evidence>
<evidence type="ECO:0000256" key="7">
    <source>
        <dbReference type="SAM" id="Phobius"/>
    </source>
</evidence>
<comment type="subcellular location">
    <subcellularLocation>
        <location evidence="1">Cell membrane</location>
        <topology evidence="1">Multi-pass membrane protein</topology>
    </subcellularLocation>
</comment>
<evidence type="ECO:0000313" key="9">
    <source>
        <dbReference type="EMBL" id="QEX38831.1"/>
    </source>
</evidence>
<keyword evidence="5 7" id="KW-1133">Transmembrane helix</keyword>
<name>A0A292DF23_STALU</name>
<evidence type="ECO:0000313" key="12">
    <source>
        <dbReference type="Proteomes" id="UP000325462"/>
    </source>
</evidence>
<dbReference type="PANTHER" id="PTHR30012">
    <property type="entry name" value="GENERAL SECRETION PATHWAY PROTEIN"/>
    <property type="match status" value="1"/>
</dbReference>
<evidence type="ECO:0000256" key="6">
    <source>
        <dbReference type="ARBA" id="ARBA00023136"/>
    </source>
</evidence>
<dbReference type="Pfam" id="PF00482">
    <property type="entry name" value="T2SSF"/>
    <property type="match status" value="2"/>
</dbReference>
<dbReference type="PANTHER" id="PTHR30012:SF0">
    <property type="entry name" value="TYPE II SECRETION SYSTEM PROTEIN F-RELATED"/>
    <property type="match status" value="1"/>
</dbReference>
<dbReference type="InterPro" id="IPR047692">
    <property type="entry name" value="T4P_ComGB"/>
</dbReference>
<feature type="transmembrane region" description="Helical" evidence="7">
    <location>
        <begin position="121"/>
        <end position="143"/>
    </location>
</feature>
<organism evidence="10 11">
    <name type="scientific">Staphylococcus lugdunensis</name>
    <dbReference type="NCBI Taxonomy" id="28035"/>
    <lineage>
        <taxon>Bacteria</taxon>
        <taxon>Bacillati</taxon>
        <taxon>Bacillota</taxon>
        <taxon>Bacilli</taxon>
        <taxon>Bacillales</taxon>
        <taxon>Staphylococcaceae</taxon>
        <taxon>Staphylococcus</taxon>
    </lineage>
</organism>
<comment type="similarity">
    <text evidence="2">Belongs to the GSP F family.</text>
</comment>
<evidence type="ECO:0000256" key="4">
    <source>
        <dbReference type="ARBA" id="ARBA00022692"/>
    </source>
</evidence>
<evidence type="ECO:0000259" key="8">
    <source>
        <dbReference type="Pfam" id="PF00482"/>
    </source>
</evidence>
<feature type="transmembrane region" description="Helical" evidence="7">
    <location>
        <begin position="325"/>
        <end position="347"/>
    </location>
</feature>
<dbReference type="Gene3D" id="1.20.81.30">
    <property type="entry name" value="Type II secretion system (T2SS), domain F"/>
    <property type="match status" value="2"/>
</dbReference>